<protein>
    <submittedName>
        <fullName evidence="4">Adenylyltransferase/cytidyltransferase family protein</fullName>
    </submittedName>
</protein>
<evidence type="ECO:0000313" key="4">
    <source>
        <dbReference type="EMBL" id="GAA4679282.1"/>
    </source>
</evidence>
<dbReference type="PANTHER" id="PTHR43793:SF1">
    <property type="entry name" value="FAD SYNTHASE"/>
    <property type="match status" value="1"/>
</dbReference>
<dbReference type="Pfam" id="PF01467">
    <property type="entry name" value="CTP_transf_like"/>
    <property type="match status" value="1"/>
</dbReference>
<dbReference type="Gene3D" id="3.40.50.620">
    <property type="entry name" value="HUPs"/>
    <property type="match status" value="1"/>
</dbReference>
<dbReference type="InterPro" id="IPR014729">
    <property type="entry name" value="Rossmann-like_a/b/a_fold"/>
</dbReference>
<proteinExistence type="predicted"/>
<dbReference type="SUPFAM" id="SSF52374">
    <property type="entry name" value="Nucleotidylyl transferase"/>
    <property type="match status" value="1"/>
</dbReference>
<keyword evidence="2 4" id="KW-0548">Nucleotidyltransferase</keyword>
<dbReference type="NCBIfam" id="TIGR00125">
    <property type="entry name" value="cyt_tran_rel"/>
    <property type="match status" value="1"/>
</dbReference>
<dbReference type="Proteomes" id="UP001500621">
    <property type="component" value="Unassembled WGS sequence"/>
</dbReference>
<dbReference type="InterPro" id="IPR004821">
    <property type="entry name" value="Cyt_trans-like"/>
</dbReference>
<name>A0ABP8W389_9ACTN</name>
<dbReference type="RefSeq" id="WP_345264382.1">
    <property type="nucleotide sequence ID" value="NZ_BAABIM010000001.1"/>
</dbReference>
<reference evidence="5" key="1">
    <citation type="journal article" date="2019" name="Int. J. Syst. Evol. Microbiol.">
        <title>The Global Catalogue of Microorganisms (GCM) 10K type strain sequencing project: providing services to taxonomists for standard genome sequencing and annotation.</title>
        <authorList>
            <consortium name="The Broad Institute Genomics Platform"/>
            <consortium name="The Broad Institute Genome Sequencing Center for Infectious Disease"/>
            <person name="Wu L."/>
            <person name="Ma J."/>
        </authorList>
    </citation>
    <scope>NUCLEOTIDE SEQUENCE [LARGE SCALE GENOMIC DNA]</scope>
    <source>
        <strain evidence="5">JCM 18127</strain>
    </source>
</reference>
<keyword evidence="5" id="KW-1185">Reference proteome</keyword>
<sequence>MPSPPSRTVLTFGTFDVFHVGHLRVIERAAALGDRLVVGVSADALNLSKKGREPVFSQAERLAIVAALRDVDAVFLEESLELKRQYLVEHGADVLVMGDDWAGRFDEFRDVCEVVYLPRTPAISTTALIEKIAAAT</sequence>
<evidence type="ECO:0000256" key="2">
    <source>
        <dbReference type="ARBA" id="ARBA00022695"/>
    </source>
</evidence>
<dbReference type="EMBL" id="BAABIM010000001">
    <property type="protein sequence ID" value="GAA4679282.1"/>
    <property type="molecule type" value="Genomic_DNA"/>
</dbReference>
<organism evidence="4 5">
    <name type="scientific">Nocardioides nanhaiensis</name>
    <dbReference type="NCBI Taxonomy" id="1476871"/>
    <lineage>
        <taxon>Bacteria</taxon>
        <taxon>Bacillati</taxon>
        <taxon>Actinomycetota</taxon>
        <taxon>Actinomycetes</taxon>
        <taxon>Propionibacteriales</taxon>
        <taxon>Nocardioidaceae</taxon>
        <taxon>Nocardioides</taxon>
    </lineage>
</organism>
<evidence type="ECO:0000256" key="1">
    <source>
        <dbReference type="ARBA" id="ARBA00022679"/>
    </source>
</evidence>
<feature type="domain" description="Cytidyltransferase-like" evidence="3">
    <location>
        <begin position="10"/>
        <end position="130"/>
    </location>
</feature>
<dbReference type="GO" id="GO:0016779">
    <property type="term" value="F:nucleotidyltransferase activity"/>
    <property type="evidence" value="ECO:0007669"/>
    <property type="project" value="UniProtKB-KW"/>
</dbReference>
<evidence type="ECO:0000313" key="5">
    <source>
        <dbReference type="Proteomes" id="UP001500621"/>
    </source>
</evidence>
<dbReference type="PANTHER" id="PTHR43793">
    <property type="entry name" value="FAD SYNTHASE"/>
    <property type="match status" value="1"/>
</dbReference>
<dbReference type="InterPro" id="IPR050385">
    <property type="entry name" value="Archaeal_FAD_synthase"/>
</dbReference>
<gene>
    <name evidence="4" type="ORF">GCM10023226_15800</name>
</gene>
<accession>A0ABP8W389</accession>
<comment type="caution">
    <text evidence="4">The sequence shown here is derived from an EMBL/GenBank/DDBJ whole genome shotgun (WGS) entry which is preliminary data.</text>
</comment>
<evidence type="ECO:0000259" key="3">
    <source>
        <dbReference type="Pfam" id="PF01467"/>
    </source>
</evidence>
<keyword evidence="1" id="KW-0808">Transferase</keyword>